<accession>A0ABN8N272</accession>
<dbReference type="Proteomes" id="UP001159405">
    <property type="component" value="Unassembled WGS sequence"/>
</dbReference>
<dbReference type="PANTHER" id="PTHR35352:SF1">
    <property type="entry name" value="COILED-COIL DOMAIN-CONTAINING PROTEIN 150"/>
    <property type="match status" value="1"/>
</dbReference>
<gene>
    <name evidence="3" type="ORF">PLOB_00039297</name>
</gene>
<dbReference type="EMBL" id="CALNXK010000006">
    <property type="protein sequence ID" value="CAH3038566.1"/>
    <property type="molecule type" value="Genomic_DNA"/>
</dbReference>
<feature type="coiled-coil region" evidence="1">
    <location>
        <begin position="485"/>
        <end position="512"/>
    </location>
</feature>
<evidence type="ECO:0000313" key="4">
    <source>
        <dbReference type="Proteomes" id="UP001159405"/>
    </source>
</evidence>
<sequence length="1135" mass="132507">MSRRVISRALHASSSPQHTFEVMQRRLEMAEEETRKLVDQLAEYGFSKDRVDNLESSKSGRIEPVQPFKATGITSPQIEILQRNYEQMVSRVCRAESTIQSLKLAMCSLEAEKNLATIDKGPEVITLPKDTYEKEIKKLKKDVQNHKKELQICEDGRKEAQDMVKRLATELDKASQSSEESRLKTEELKLSKQKQTKKINELKEELNRERDLRSSLEDSHTSLLQRVSDMEKIVESERGDVQTLAQDCKTLRREAVSAREECEKAKRLKSQLEALVAQLQEDTVNSDSQLATLSAERKTLDADNSRLKKENKELRQQFELLRKSYEDLKGVHEKVLLDHHKASDALKATTADNRVLISQHQNALQRERDQWNNRMAEQERMLEIARSEMAQEVAREKEKQEYLEHEKSVLREDINKLHRQLLDERSRADKIKQNLDIEVLNLQAKIDGMTRDRDHLSKANDQIMNEVNQAVTDFSNERDKVVGQLQAAQGEIKGLQESKKLLEDENKNLLERICALEDKQASQRQIEEAMKGMMDSKNRLAFEKGGLQSKVEHLQEELKSFGAIKLEAEQLKKTNSNLQNQQSKTIAELQACKTTIKKLESQIREGQSANSRKDNDLRSVIQSREDALREVEKLVKHAESLERKYNEKIDSLQRSLSDARENSARLSSTIESLMTSHSELQEAMERLQVDMGQKDSELNILRRDKISSQELIKQLQYENDALQSKIVTIEETELQELRPLREALSDAQIDRERMTDQLERLLSANKELQDNMEVLQTELGRKQVEYDNLREERDRQIRESREEKAAELEERVEDVLRQGQKDLQETRTKHKKELAKIKKDLEDANAYKNKIKDMNKKLEDKVKELEDQLAKNRSKMKSQKVQLEQLRKAQKARDTEEEGAKGKAEHFKKELNTLERVKNEYMRKNNEQAKTIGEFVSKFSDLQAELETLIQAQREKEEELERERGLRKDIEHRFKKLQAREKDLESSRKETEKKLAEANFETQQVSENLREAQEWFKTKFGNLQAELARSRKIQDALEKHNRENFKKRNEEKRKVDEATEKAKELMRASRMTISKLASDVAENHWETKGMKHALQSEMDYNLMTTQKLERLKESTARQMEDMAIELDTLRRSTYR</sequence>
<dbReference type="PANTHER" id="PTHR35352">
    <property type="entry name" value="COILED-COIL DOMAIN-CONTAINING PROTEIN 150"/>
    <property type="match status" value="1"/>
</dbReference>
<organism evidence="3 4">
    <name type="scientific">Porites lobata</name>
    <dbReference type="NCBI Taxonomy" id="104759"/>
    <lineage>
        <taxon>Eukaryota</taxon>
        <taxon>Metazoa</taxon>
        <taxon>Cnidaria</taxon>
        <taxon>Anthozoa</taxon>
        <taxon>Hexacorallia</taxon>
        <taxon>Scleractinia</taxon>
        <taxon>Fungiina</taxon>
        <taxon>Poritidae</taxon>
        <taxon>Porites</taxon>
    </lineage>
</organism>
<feature type="region of interest" description="Disordered" evidence="2">
    <location>
        <begin position="170"/>
        <end position="189"/>
    </location>
</feature>
<keyword evidence="1" id="KW-0175">Coiled coil</keyword>
<comment type="caution">
    <text evidence="3">The sequence shown here is derived from an EMBL/GenBank/DDBJ whole genome shotgun (WGS) entry which is preliminary data.</text>
</comment>
<evidence type="ECO:0000256" key="1">
    <source>
        <dbReference type="SAM" id="Coils"/>
    </source>
</evidence>
<feature type="coiled-coil region" evidence="1">
    <location>
        <begin position="561"/>
        <end position="1068"/>
    </location>
</feature>
<name>A0ABN8N272_9CNID</name>
<evidence type="ECO:0000256" key="2">
    <source>
        <dbReference type="SAM" id="MobiDB-lite"/>
    </source>
</evidence>
<proteinExistence type="predicted"/>
<feature type="coiled-coil region" evidence="1">
    <location>
        <begin position="361"/>
        <end position="452"/>
    </location>
</feature>
<dbReference type="SUPFAM" id="SSF90257">
    <property type="entry name" value="Myosin rod fragments"/>
    <property type="match status" value="1"/>
</dbReference>
<protein>
    <recommendedName>
        <fullName evidence="5">Coiled-coil domain-containing protein 150</fullName>
    </recommendedName>
</protein>
<evidence type="ECO:0000313" key="3">
    <source>
        <dbReference type="EMBL" id="CAH3038566.1"/>
    </source>
</evidence>
<keyword evidence="4" id="KW-1185">Reference proteome</keyword>
<dbReference type="InterPro" id="IPR038807">
    <property type="entry name" value="CCDC150"/>
</dbReference>
<reference evidence="3 4" key="1">
    <citation type="submission" date="2022-05" db="EMBL/GenBank/DDBJ databases">
        <authorList>
            <consortium name="Genoscope - CEA"/>
            <person name="William W."/>
        </authorList>
    </citation>
    <scope>NUCLEOTIDE SEQUENCE [LARGE SCALE GENOMIC DNA]</scope>
</reference>
<evidence type="ECO:0008006" key="5">
    <source>
        <dbReference type="Google" id="ProtNLM"/>
    </source>
</evidence>